<keyword evidence="3" id="KW-0614">Plasmid</keyword>
<protein>
    <submittedName>
        <fullName evidence="3">Sarcosine oxidase subunit beta</fullName>
        <ecNumber evidence="3">1.5.3.1</ecNumber>
    </submittedName>
</protein>
<gene>
    <name evidence="3" type="ORF">ANTHELSMS3_04906</name>
</gene>
<feature type="domain" description="FAD dependent oxidoreductase" evidence="2">
    <location>
        <begin position="4"/>
        <end position="357"/>
    </location>
</feature>
<dbReference type="KEGG" id="aht:ANTHELSMS3_04906"/>
<dbReference type="Pfam" id="PF01266">
    <property type="entry name" value="DAO"/>
    <property type="match status" value="1"/>
</dbReference>
<evidence type="ECO:0000259" key="2">
    <source>
        <dbReference type="Pfam" id="PF01266"/>
    </source>
</evidence>
<evidence type="ECO:0000313" key="3">
    <source>
        <dbReference type="EMBL" id="ASP23296.1"/>
    </source>
</evidence>
<reference evidence="3 4" key="1">
    <citation type="submission" date="2017-07" db="EMBL/GenBank/DDBJ databases">
        <title>Genome Sequence of Antarctobacter heliothermus Strain SMS3 Isolated from a culture of the Diatom Skeletonema marinoi.</title>
        <authorList>
            <person name="Topel M."/>
            <person name="Pinder M.I.M."/>
            <person name="Johansson O.N."/>
            <person name="Kourtchenko O."/>
            <person name="Godhe A."/>
            <person name="Clarke A.K."/>
        </authorList>
    </citation>
    <scope>NUCLEOTIDE SEQUENCE [LARGE SCALE GENOMIC DNA]</scope>
    <source>
        <strain evidence="3 4">SMS3</strain>
        <plasmid evidence="4">Plasmid psms3-1</plasmid>
    </source>
</reference>
<keyword evidence="4" id="KW-1185">Reference proteome</keyword>
<dbReference type="PANTHER" id="PTHR13847">
    <property type="entry name" value="SARCOSINE DEHYDROGENASE-RELATED"/>
    <property type="match status" value="1"/>
</dbReference>
<dbReference type="InterPro" id="IPR006076">
    <property type="entry name" value="FAD-dep_OxRdtase"/>
</dbReference>
<sequence>MRYDLAIIGGGLAGTATAYYACLAGARVILLERRDVNLGASGSNAGSIHAQIPFDPFRNLGVDWARHYSEVLPLFIQSIGLWERLEQELGGDLGFVAKGGLMVAGSDDEMSALRIKADIERAQGLRIDLWTGDDLDRHAPFLTGGFPGGAFCPIEGKADPFKVAPLFLRRAREAGLTLRRNAPVTAIAPEQGGFAVTTGDEVIHATRVVNAAGADAAAVARMVGVSVPIEAHAIQVSVTEKRPALLPWLLYFTSEKLTLKQAAEGGFLIGGGWPARMRGGPVVDHRSVLRNLALAQRLVPGLGDVQIVRSWAALVNGTPDWRPVLGEVPQVPGFFLNLFPWMGFTAGPAVSRAIAALALGETPDVDLAPFSL</sequence>
<geneLocation type="plasmid" evidence="4">
    <name>psms3-1</name>
</geneLocation>
<proteinExistence type="predicted"/>
<dbReference type="PANTHER" id="PTHR13847:SF287">
    <property type="entry name" value="FAD-DEPENDENT OXIDOREDUCTASE DOMAIN-CONTAINING PROTEIN 1"/>
    <property type="match status" value="1"/>
</dbReference>
<name>A0A222EAS6_9RHOB</name>
<dbReference type="AlphaFoldDB" id="A0A222EAS6"/>
<dbReference type="EC" id="1.5.3.1" evidence="3"/>
<accession>A0A222EAS6</accession>
<dbReference type="InterPro" id="IPR036188">
    <property type="entry name" value="FAD/NAD-bd_sf"/>
</dbReference>
<dbReference type="Gene3D" id="3.50.50.60">
    <property type="entry name" value="FAD/NAD(P)-binding domain"/>
    <property type="match status" value="1"/>
</dbReference>
<dbReference type="OrthoDB" id="9805337at2"/>
<dbReference type="RefSeq" id="WP_094037403.1">
    <property type="nucleotide sequence ID" value="NZ_CP022541.1"/>
</dbReference>
<dbReference type="GO" id="GO:0008115">
    <property type="term" value="F:sarcosine oxidase activity"/>
    <property type="evidence" value="ECO:0007669"/>
    <property type="project" value="UniProtKB-EC"/>
</dbReference>
<dbReference type="EMBL" id="CP022541">
    <property type="protein sequence ID" value="ASP23296.1"/>
    <property type="molecule type" value="Genomic_DNA"/>
</dbReference>
<organism evidence="3 4">
    <name type="scientific">Antarctobacter heliothermus</name>
    <dbReference type="NCBI Taxonomy" id="74033"/>
    <lineage>
        <taxon>Bacteria</taxon>
        <taxon>Pseudomonadati</taxon>
        <taxon>Pseudomonadota</taxon>
        <taxon>Alphaproteobacteria</taxon>
        <taxon>Rhodobacterales</taxon>
        <taxon>Roseobacteraceae</taxon>
        <taxon>Antarctobacter</taxon>
    </lineage>
</organism>
<dbReference type="Gene3D" id="3.30.9.10">
    <property type="entry name" value="D-Amino Acid Oxidase, subunit A, domain 2"/>
    <property type="match status" value="1"/>
</dbReference>
<evidence type="ECO:0000313" key="4">
    <source>
        <dbReference type="Proteomes" id="UP000203589"/>
    </source>
</evidence>
<dbReference type="SUPFAM" id="SSF51905">
    <property type="entry name" value="FAD/NAD(P)-binding domain"/>
    <property type="match status" value="1"/>
</dbReference>
<dbReference type="Proteomes" id="UP000203589">
    <property type="component" value="Plasmid pSMS3-1"/>
</dbReference>
<evidence type="ECO:0000256" key="1">
    <source>
        <dbReference type="ARBA" id="ARBA00023002"/>
    </source>
</evidence>
<dbReference type="GO" id="GO:0005737">
    <property type="term" value="C:cytoplasm"/>
    <property type="evidence" value="ECO:0007669"/>
    <property type="project" value="TreeGrafter"/>
</dbReference>
<keyword evidence="1 3" id="KW-0560">Oxidoreductase</keyword>